<evidence type="ECO:0000313" key="2">
    <source>
        <dbReference type="EMBL" id="MBB6490283.1"/>
    </source>
</evidence>
<proteinExistence type="predicted"/>
<protein>
    <recommendedName>
        <fullName evidence="6">DUF3426 domain-containing protein</fullName>
    </recommendedName>
</protein>
<comment type="caution">
    <text evidence="3">The sequence shown here is derived from an EMBL/GenBank/DDBJ whole genome shotgun (WGS) entry which is preliminary data.</text>
</comment>
<dbReference type="RefSeq" id="WP_041677452.1">
    <property type="nucleotide sequence ID" value="NZ_JAADZA010000007.1"/>
</dbReference>
<dbReference type="Proteomes" id="UP000526625">
    <property type="component" value="Unassembled WGS sequence"/>
</dbReference>
<feature type="signal peptide" evidence="1">
    <location>
        <begin position="1"/>
        <end position="25"/>
    </location>
</feature>
<organism evidence="3 4">
    <name type="scientific">Rhizobium tropici</name>
    <dbReference type="NCBI Taxonomy" id="398"/>
    <lineage>
        <taxon>Bacteria</taxon>
        <taxon>Pseudomonadati</taxon>
        <taxon>Pseudomonadota</taxon>
        <taxon>Alphaproteobacteria</taxon>
        <taxon>Hyphomicrobiales</taxon>
        <taxon>Rhizobiaceae</taxon>
        <taxon>Rhizobium/Agrobacterium group</taxon>
        <taxon>Rhizobium</taxon>
    </lineage>
</organism>
<keyword evidence="5" id="KW-1185">Reference proteome</keyword>
<dbReference type="AlphaFoldDB" id="A0A6P1C461"/>
<reference evidence="2 5" key="2">
    <citation type="submission" date="2020-08" db="EMBL/GenBank/DDBJ databases">
        <title>Genomic Encyclopedia of Type Strains, Phase IV (KMG-V): Genome sequencing to study the core and pangenomes of soil and plant-associated prokaryotes.</title>
        <authorList>
            <person name="Whitman W."/>
        </authorList>
    </citation>
    <scope>NUCLEOTIDE SEQUENCE [LARGE SCALE GENOMIC DNA]</scope>
    <source>
        <strain evidence="2 5">SEMIA 4059</strain>
    </source>
</reference>
<name>A0A6P1C461_RHITR</name>
<evidence type="ECO:0000313" key="3">
    <source>
        <dbReference type="EMBL" id="NEV11226.1"/>
    </source>
</evidence>
<feature type="chain" id="PRO_5026862205" description="DUF3426 domain-containing protein" evidence="1">
    <location>
        <begin position="26"/>
        <end position="149"/>
    </location>
</feature>
<keyword evidence="1" id="KW-0732">Signal</keyword>
<dbReference type="EMBL" id="JAADZA010000007">
    <property type="protein sequence ID" value="NEV11226.1"/>
    <property type="molecule type" value="Genomic_DNA"/>
</dbReference>
<evidence type="ECO:0000313" key="4">
    <source>
        <dbReference type="Proteomes" id="UP000471190"/>
    </source>
</evidence>
<gene>
    <name evidence="2" type="ORF">GGD45_000673</name>
    <name evidence="3" type="ORF">GXW80_09460</name>
</gene>
<sequence>MIAGIGAALAVFVAAIFPSVGSSTATEVTQPGISIAYALLLDGEDPVYGQATCEIGIRCQLIDNPETSVRLSATIESKQYLAGEVRVDCGNTGCSFSTSKKFARLEAASGTRSLRQFDLYAGEGDSVETHLVYRKRMKIGQILFGFGNQ</sequence>
<evidence type="ECO:0008006" key="6">
    <source>
        <dbReference type="Google" id="ProtNLM"/>
    </source>
</evidence>
<dbReference type="EMBL" id="JACHBF010000002">
    <property type="protein sequence ID" value="MBB6490283.1"/>
    <property type="molecule type" value="Genomic_DNA"/>
</dbReference>
<evidence type="ECO:0000256" key="1">
    <source>
        <dbReference type="SAM" id="SignalP"/>
    </source>
</evidence>
<evidence type="ECO:0000313" key="5">
    <source>
        <dbReference type="Proteomes" id="UP000526625"/>
    </source>
</evidence>
<dbReference type="Proteomes" id="UP000471190">
    <property type="component" value="Unassembled WGS sequence"/>
</dbReference>
<accession>A0A6P1C461</accession>
<reference evidence="3 4" key="1">
    <citation type="submission" date="2020-02" db="EMBL/GenBank/DDBJ databases">
        <title>Draft genome sequence of Rhizobium tropici.</title>
        <authorList>
            <person name="Khayi S."/>
            <person name="Jemo M."/>
        </authorList>
    </citation>
    <scope>NUCLEOTIDE SEQUENCE [LARGE SCALE GENOMIC DNA]</scope>
    <source>
        <strain evidence="3 4">A12</strain>
    </source>
</reference>